<dbReference type="RefSeq" id="WP_007321274.1">
    <property type="nucleotide sequence ID" value="NZ_BAEE01000031.1"/>
</dbReference>
<keyword evidence="2" id="KW-1185">Reference proteome</keyword>
<protein>
    <recommendedName>
        <fullName evidence="3">ESAT-6-like protein</fullName>
    </recommendedName>
</protein>
<dbReference type="STRING" id="1073574.GOARA_031_00220"/>
<gene>
    <name evidence="1" type="ORF">GOARA_031_00220</name>
</gene>
<dbReference type="InterPro" id="IPR036689">
    <property type="entry name" value="ESAT-6-like_sf"/>
</dbReference>
<accession>G7H022</accession>
<dbReference type="Gene3D" id="1.10.287.1060">
    <property type="entry name" value="ESAT-6-like"/>
    <property type="match status" value="1"/>
</dbReference>
<name>G7H022_9ACTN</name>
<dbReference type="EMBL" id="BAEE01000031">
    <property type="protein sequence ID" value="GAB09197.1"/>
    <property type="molecule type" value="Genomic_DNA"/>
</dbReference>
<dbReference type="OrthoDB" id="4231069at2"/>
<comment type="caution">
    <text evidence="1">The sequence shown here is derived from an EMBL/GenBank/DDBJ whole genome shotgun (WGS) entry which is preliminary data.</text>
</comment>
<proteinExistence type="predicted"/>
<evidence type="ECO:0000313" key="1">
    <source>
        <dbReference type="EMBL" id="GAB09197.1"/>
    </source>
</evidence>
<evidence type="ECO:0008006" key="3">
    <source>
        <dbReference type="Google" id="ProtNLM"/>
    </source>
</evidence>
<dbReference type="AlphaFoldDB" id="G7H022"/>
<reference evidence="1 2" key="1">
    <citation type="submission" date="2011-11" db="EMBL/GenBank/DDBJ databases">
        <title>Whole genome shotgun sequence of Gordonia araii NBRC 100433.</title>
        <authorList>
            <person name="Yoshida Y."/>
            <person name="Hosoyama A."/>
            <person name="Tsuchikane K."/>
            <person name="Katsumata H."/>
            <person name="Yamazaki S."/>
            <person name="Fujita N."/>
        </authorList>
    </citation>
    <scope>NUCLEOTIDE SEQUENCE [LARGE SCALE GENOMIC DNA]</scope>
    <source>
        <strain evidence="1 2">NBRC 100433</strain>
    </source>
</reference>
<dbReference type="Pfam" id="PF06013">
    <property type="entry name" value="WXG100"/>
    <property type="match status" value="1"/>
</dbReference>
<sequence>MSRIRIDVDVLDATIEQMVTLCDALNDELKAVQSLTKDLRNYWDGAAVEAFETATTLWIRDAKASITELNRLKIAATTTRNNWTKAFDADTAMWG</sequence>
<organism evidence="1 2">
    <name type="scientific">Gordonia araii NBRC 100433</name>
    <dbReference type="NCBI Taxonomy" id="1073574"/>
    <lineage>
        <taxon>Bacteria</taxon>
        <taxon>Bacillati</taxon>
        <taxon>Actinomycetota</taxon>
        <taxon>Actinomycetes</taxon>
        <taxon>Mycobacteriales</taxon>
        <taxon>Gordoniaceae</taxon>
        <taxon>Gordonia</taxon>
    </lineage>
</organism>
<dbReference type="Proteomes" id="UP000035088">
    <property type="component" value="Unassembled WGS sequence"/>
</dbReference>
<evidence type="ECO:0000313" key="2">
    <source>
        <dbReference type="Proteomes" id="UP000035088"/>
    </source>
</evidence>
<dbReference type="SUPFAM" id="SSF140453">
    <property type="entry name" value="EsxAB dimer-like"/>
    <property type="match status" value="1"/>
</dbReference>
<dbReference type="InterPro" id="IPR010310">
    <property type="entry name" value="T7SS_ESAT-6-like"/>
</dbReference>